<keyword evidence="1" id="KW-0548">Nucleotidyltransferase</keyword>
<keyword evidence="1" id="KW-0808">Transferase</keyword>
<gene>
    <name evidence="1" type="ORF">EPI10_029203</name>
</gene>
<dbReference type="PANTHER" id="PTHR33116">
    <property type="entry name" value="REVERSE TRANSCRIPTASE ZINC-BINDING DOMAIN-CONTAINING PROTEIN-RELATED-RELATED"/>
    <property type="match status" value="1"/>
</dbReference>
<comment type="caution">
    <text evidence="1">The sequence shown here is derived from an EMBL/GenBank/DDBJ whole genome shotgun (WGS) entry which is preliminary data.</text>
</comment>
<dbReference type="OrthoDB" id="1936608at2759"/>
<proteinExistence type="predicted"/>
<dbReference type="Proteomes" id="UP000325315">
    <property type="component" value="Unassembled WGS sequence"/>
</dbReference>
<evidence type="ECO:0000313" key="1">
    <source>
        <dbReference type="EMBL" id="KAA3462743.1"/>
    </source>
</evidence>
<evidence type="ECO:0000313" key="2">
    <source>
        <dbReference type="Proteomes" id="UP000325315"/>
    </source>
</evidence>
<dbReference type="PANTHER" id="PTHR33116:SF86">
    <property type="entry name" value="REVERSE TRANSCRIPTASE DOMAIN-CONTAINING PROTEIN"/>
    <property type="match status" value="1"/>
</dbReference>
<name>A0A5B6V112_9ROSI</name>
<dbReference type="EMBL" id="SMMG02000009">
    <property type="protein sequence ID" value="KAA3462743.1"/>
    <property type="molecule type" value="Genomic_DNA"/>
</dbReference>
<sequence>MKLDMSKAYDRVEWDFLARMIKHLGFHDDWIVLIMRCVCSVSYSVCLNSMHSFSTLLQEAKQKGCMVGAPIGRERFSINHLFFADDCILFSDASVKVPEWFAMVNYDKSLIYFGANVDIDVKEEIIRLLGARVASSPEKYLGLPMMVGRRKTWAFAKFVDRFRKSVEGWSLRYLSMGGKKVFIKSVLQATPIYAMQCFLFSKCLCQKLENIMNKF</sequence>
<dbReference type="GO" id="GO:0003964">
    <property type="term" value="F:RNA-directed DNA polymerase activity"/>
    <property type="evidence" value="ECO:0007669"/>
    <property type="project" value="UniProtKB-KW"/>
</dbReference>
<reference evidence="1" key="1">
    <citation type="submission" date="2019-08" db="EMBL/GenBank/DDBJ databases">
        <authorList>
            <person name="Liu F."/>
        </authorList>
    </citation>
    <scope>NUCLEOTIDE SEQUENCE [LARGE SCALE GENOMIC DNA]</scope>
    <source>
        <strain evidence="1">PA1801</strain>
        <tissue evidence="1">Leaf</tissue>
    </source>
</reference>
<dbReference type="AlphaFoldDB" id="A0A5B6V112"/>
<keyword evidence="1" id="KW-0695">RNA-directed DNA polymerase</keyword>
<keyword evidence="2" id="KW-1185">Reference proteome</keyword>
<organism evidence="1 2">
    <name type="scientific">Gossypium australe</name>
    <dbReference type="NCBI Taxonomy" id="47621"/>
    <lineage>
        <taxon>Eukaryota</taxon>
        <taxon>Viridiplantae</taxon>
        <taxon>Streptophyta</taxon>
        <taxon>Embryophyta</taxon>
        <taxon>Tracheophyta</taxon>
        <taxon>Spermatophyta</taxon>
        <taxon>Magnoliopsida</taxon>
        <taxon>eudicotyledons</taxon>
        <taxon>Gunneridae</taxon>
        <taxon>Pentapetalae</taxon>
        <taxon>rosids</taxon>
        <taxon>malvids</taxon>
        <taxon>Malvales</taxon>
        <taxon>Malvaceae</taxon>
        <taxon>Malvoideae</taxon>
        <taxon>Gossypium</taxon>
    </lineage>
</organism>
<accession>A0A5B6V112</accession>
<protein>
    <submittedName>
        <fullName evidence="1">Reverse transcriptase</fullName>
    </submittedName>
</protein>